<dbReference type="OrthoDB" id="9766227at2"/>
<reference evidence="2 3" key="1">
    <citation type="submission" date="2017-04" db="EMBL/GenBank/DDBJ databases">
        <authorList>
            <person name="Afonso C.L."/>
            <person name="Miller P.J."/>
            <person name="Scott M.A."/>
            <person name="Spackman E."/>
            <person name="Goraichik I."/>
            <person name="Dimitrov K.M."/>
            <person name="Suarez D.L."/>
            <person name="Swayne D.E."/>
        </authorList>
    </citation>
    <scope>NUCLEOTIDE SEQUENCE [LARGE SCALE GENOMIC DNA]</scope>
    <source>
        <strain evidence="2 3">DSM 3385</strain>
    </source>
</reference>
<dbReference type="EMBL" id="FWXY01000033">
    <property type="protein sequence ID" value="SMD09753.1"/>
    <property type="molecule type" value="Genomic_DNA"/>
</dbReference>
<dbReference type="Proteomes" id="UP000192418">
    <property type="component" value="Unassembled WGS sequence"/>
</dbReference>
<sequence length="565" mass="61612">MKKKMGKKNVILIGLFSAIIMGFFSPVLANESQDMKSQLKLADDITTETLVGPGSLEITTGKDILMSFGATVRVIPTLESDWDFGLEDNAQGGFLFGGLGPNFFKDHANEGGWVNNGYIRNEDKIYFNALPKDRKWSFYAALEYDSVWETSSVDGRGGKSSDSSNFGLERIEGTMLLPYGLRLHAGFNIWNLDGIDGGGLVYVDDNPGLWFTGGHDALSFNVGFFKLGENDFQTGPGALNDDVDDDRDLYAAQMTWKLDDNKKVKFLYAYDRIRNAPAIDFMGALTQGQMGVDSGKMAKTDSHHVGAYYIGNYNNLNLFLEGVWQFGSADDTGLGALGKEENYDVSAFALAADVSFQFKGLLTDFPLKPHVGIIYTTGDNDPNDDKLEGYTGVVSCQRFAQRWGGENTIIGDNNWVLGTPIYSYIPEMYGNGTPVATGGISNLTGFGNGRGDNPGLTMISLGLTVAPKPFIIYKTNVNMFRWNEDFEVSNFVNPTLGSTEVSAGYVGTEWDNELTIAASKNTFIKAQASFFFPGEGVEDVTSALAGGNASDEVACRLAAELIWNF</sequence>
<protein>
    <submittedName>
        <fullName evidence="2">Alginate export</fullName>
    </submittedName>
</protein>
<name>A0A1W2EJ78_9BACT</name>
<feature type="domain" description="Alginate export" evidence="1">
    <location>
        <begin position="239"/>
        <end position="398"/>
    </location>
</feature>
<accession>A0A1W2EJ78</accession>
<evidence type="ECO:0000259" key="1">
    <source>
        <dbReference type="Pfam" id="PF13372"/>
    </source>
</evidence>
<dbReference type="InterPro" id="IPR025388">
    <property type="entry name" value="Alginate_export_dom"/>
</dbReference>
<evidence type="ECO:0000313" key="3">
    <source>
        <dbReference type="Proteomes" id="UP000192418"/>
    </source>
</evidence>
<dbReference type="STRING" id="1121400.SAMN02746065_13310"/>
<dbReference type="AlphaFoldDB" id="A0A1W2EJ78"/>
<dbReference type="Pfam" id="PF13372">
    <property type="entry name" value="Alginate_exp"/>
    <property type="match status" value="1"/>
</dbReference>
<evidence type="ECO:0000313" key="2">
    <source>
        <dbReference type="EMBL" id="SMD09753.1"/>
    </source>
</evidence>
<proteinExistence type="predicted"/>
<keyword evidence="3" id="KW-1185">Reference proteome</keyword>
<gene>
    <name evidence="2" type="ORF">SAMN02746065_13310</name>
</gene>
<organism evidence="2 3">
    <name type="scientific">Desulfocicer vacuolatum DSM 3385</name>
    <dbReference type="NCBI Taxonomy" id="1121400"/>
    <lineage>
        <taxon>Bacteria</taxon>
        <taxon>Pseudomonadati</taxon>
        <taxon>Thermodesulfobacteriota</taxon>
        <taxon>Desulfobacteria</taxon>
        <taxon>Desulfobacterales</taxon>
        <taxon>Desulfobacteraceae</taxon>
        <taxon>Desulfocicer</taxon>
    </lineage>
</organism>
<dbReference type="RefSeq" id="WP_084071592.1">
    <property type="nucleotide sequence ID" value="NZ_FWXY01000033.1"/>
</dbReference>